<evidence type="ECO:0000313" key="5">
    <source>
        <dbReference type="EMBL" id="MUO43566.1"/>
    </source>
</evidence>
<dbReference type="Pfam" id="PF00702">
    <property type="entry name" value="Hydrolase"/>
    <property type="match status" value="1"/>
</dbReference>
<dbReference type="PANTHER" id="PTHR46193:SF10">
    <property type="entry name" value="6-PHOSPHOGLUCONATE PHOSPHATASE"/>
    <property type="match status" value="1"/>
</dbReference>
<evidence type="ECO:0000256" key="3">
    <source>
        <dbReference type="ARBA" id="ARBA00022723"/>
    </source>
</evidence>
<dbReference type="InterPro" id="IPR051600">
    <property type="entry name" value="Beta-PGM-like"/>
</dbReference>
<dbReference type="Proteomes" id="UP000179454">
    <property type="component" value="Unassembled WGS sequence"/>
</dbReference>
<dbReference type="PANTHER" id="PTHR46193">
    <property type="entry name" value="6-PHOSPHOGLUCONATE PHOSPHATASE"/>
    <property type="match status" value="1"/>
</dbReference>
<dbReference type="SFLD" id="SFLDS00003">
    <property type="entry name" value="Haloacid_Dehalogenase"/>
    <property type="match status" value="1"/>
</dbReference>
<evidence type="ECO:0000313" key="6">
    <source>
        <dbReference type="EMBL" id="MUP11478.1"/>
    </source>
</evidence>
<comment type="similarity">
    <text evidence="2">Belongs to the HAD-like hydrolase superfamily. CbbY/CbbZ/Gph/YieH family.</text>
</comment>
<evidence type="ECO:0000313" key="7">
    <source>
        <dbReference type="Proteomes" id="UP000179454"/>
    </source>
</evidence>
<gene>
    <name evidence="6" type="ORF">BBK91_016580</name>
    <name evidence="5" type="ORF">BBL17_017435</name>
</gene>
<dbReference type="SFLD" id="SFLDG01129">
    <property type="entry name" value="C1.5:_HAD__Beta-PGM__Phosphata"/>
    <property type="match status" value="1"/>
</dbReference>
<dbReference type="InterPro" id="IPR036412">
    <property type="entry name" value="HAD-like_sf"/>
</dbReference>
<dbReference type="GO" id="GO:0016787">
    <property type="term" value="F:hydrolase activity"/>
    <property type="evidence" value="ECO:0007669"/>
    <property type="project" value="UniProtKB-KW"/>
</dbReference>
<dbReference type="InterPro" id="IPR006439">
    <property type="entry name" value="HAD-SF_hydro_IA"/>
</dbReference>
<dbReference type="RefSeq" id="WP_041697007.1">
    <property type="nucleotide sequence ID" value="NZ_MBFA02000010.1"/>
</dbReference>
<proteinExistence type="inferred from homology"/>
<dbReference type="InterPro" id="IPR023198">
    <property type="entry name" value="PGP-like_dom2"/>
</dbReference>
<keyword evidence="3" id="KW-0479">Metal-binding</keyword>
<dbReference type="Gene3D" id="1.10.150.240">
    <property type="entry name" value="Putative phosphatase, domain 2"/>
    <property type="match status" value="1"/>
</dbReference>
<dbReference type="EMBL" id="MBFA02000010">
    <property type="protein sequence ID" value="MUP11478.1"/>
    <property type="molecule type" value="Genomic_DNA"/>
</dbReference>
<evidence type="ECO:0000256" key="1">
    <source>
        <dbReference type="ARBA" id="ARBA00001946"/>
    </source>
</evidence>
<reference evidence="7 8" key="1">
    <citation type="submission" date="2019-11" db="EMBL/GenBank/DDBJ databases">
        <title>Whole-genome sequencing of Allorhizobium vitis.</title>
        <authorList>
            <person name="Gan H.M."/>
            <person name="Savka M.A."/>
        </authorList>
    </citation>
    <scope>NUCLEOTIDE SEQUENCE [LARGE SCALE GENOMIC DNA]</scope>
    <source>
        <strain evidence="6 8">RF2/1</strain>
        <strain evidence="5 7">T1/7</strain>
    </source>
</reference>
<name>A0ABD6HB52_AGRVI</name>
<evidence type="ECO:0000313" key="8">
    <source>
        <dbReference type="Proteomes" id="UP000179536"/>
    </source>
</evidence>
<evidence type="ECO:0000256" key="2">
    <source>
        <dbReference type="ARBA" id="ARBA00006171"/>
    </source>
</evidence>
<comment type="cofactor">
    <cofactor evidence="1">
        <name>Mg(2+)</name>
        <dbReference type="ChEBI" id="CHEBI:18420"/>
    </cofactor>
</comment>
<dbReference type="CDD" id="cd07526">
    <property type="entry name" value="HAD_BPGM_like"/>
    <property type="match status" value="1"/>
</dbReference>
<dbReference type="AlphaFoldDB" id="A0ABD6HB52"/>
<comment type="caution">
    <text evidence="6">The sequence shown here is derived from an EMBL/GenBank/DDBJ whole genome shotgun (WGS) entry which is preliminary data.</text>
</comment>
<dbReference type="Proteomes" id="UP000179536">
    <property type="component" value="Unassembled WGS sequence"/>
</dbReference>
<keyword evidence="6" id="KW-0378">Hydrolase</keyword>
<sequence>MTDICIIFDLDGTLVDSETLCNQAFIDLLPALRDPVEILAERYRGKKLASIFIDIEKRIGAKLPSDFEKQYRQRVSELFESDLKPIPGAISMLEQSNYAKCIASSGPPAKIRQALEITGLAQYFGNNIFSSYDIGSWKPEPGLFLHAAKAMGFSLHQCGVVEDSDVGIEAAIAAQMRVFQYCREIPKTSPMAVTRISDLCQLNAHIKRTWP</sequence>
<accession>A0ABD6HB52</accession>
<organism evidence="6 8">
    <name type="scientific">Agrobacterium vitis</name>
    <name type="common">Rhizobium vitis</name>
    <dbReference type="NCBI Taxonomy" id="373"/>
    <lineage>
        <taxon>Bacteria</taxon>
        <taxon>Pseudomonadati</taxon>
        <taxon>Pseudomonadota</taxon>
        <taxon>Alphaproteobacteria</taxon>
        <taxon>Hyphomicrobiales</taxon>
        <taxon>Rhizobiaceae</taxon>
        <taxon>Rhizobium/Agrobacterium group</taxon>
        <taxon>Agrobacterium</taxon>
    </lineage>
</organism>
<keyword evidence="7" id="KW-1185">Reference proteome</keyword>
<keyword evidence="4" id="KW-0460">Magnesium</keyword>
<protein>
    <submittedName>
        <fullName evidence="6">HAD-IA family hydrolase</fullName>
    </submittedName>
</protein>
<dbReference type="InterPro" id="IPR023214">
    <property type="entry name" value="HAD_sf"/>
</dbReference>
<dbReference type="GO" id="GO:0046872">
    <property type="term" value="F:metal ion binding"/>
    <property type="evidence" value="ECO:0007669"/>
    <property type="project" value="UniProtKB-KW"/>
</dbReference>
<dbReference type="NCBIfam" id="TIGR01509">
    <property type="entry name" value="HAD-SF-IA-v3"/>
    <property type="match status" value="1"/>
</dbReference>
<dbReference type="EMBL" id="MBFE02000012">
    <property type="protein sequence ID" value="MUO43566.1"/>
    <property type="molecule type" value="Genomic_DNA"/>
</dbReference>
<dbReference type="Gene3D" id="3.40.50.1000">
    <property type="entry name" value="HAD superfamily/HAD-like"/>
    <property type="match status" value="1"/>
</dbReference>
<dbReference type="SUPFAM" id="SSF56784">
    <property type="entry name" value="HAD-like"/>
    <property type="match status" value="1"/>
</dbReference>
<evidence type="ECO:0000256" key="4">
    <source>
        <dbReference type="ARBA" id="ARBA00022842"/>
    </source>
</evidence>